<dbReference type="InterPro" id="IPR023214">
    <property type="entry name" value="HAD_sf"/>
</dbReference>
<evidence type="ECO:0000313" key="3">
    <source>
        <dbReference type="EMBL" id="PLR40175.1"/>
    </source>
</evidence>
<dbReference type="InterPro" id="IPR006439">
    <property type="entry name" value="HAD-SF_hydro_IA"/>
</dbReference>
<dbReference type="AlphaFoldDB" id="A0A2N5ECB5"/>
<organism evidence="3 4">
    <name type="scientific">Chimaeribacter coloradensis</name>
    <dbReference type="NCBI Taxonomy" id="2060068"/>
    <lineage>
        <taxon>Bacteria</taxon>
        <taxon>Pseudomonadati</taxon>
        <taxon>Pseudomonadota</taxon>
        <taxon>Gammaproteobacteria</taxon>
        <taxon>Enterobacterales</taxon>
        <taxon>Yersiniaceae</taxon>
        <taxon>Chimaeribacter</taxon>
    </lineage>
</organism>
<evidence type="ECO:0000256" key="1">
    <source>
        <dbReference type="ARBA" id="ARBA00022723"/>
    </source>
</evidence>
<feature type="compositionally biased region" description="Low complexity" evidence="2">
    <location>
        <begin position="1041"/>
        <end position="1054"/>
    </location>
</feature>
<dbReference type="Pfam" id="PF00702">
    <property type="entry name" value="Hydrolase"/>
    <property type="match status" value="1"/>
</dbReference>
<dbReference type="PANTHER" id="PTHR43611:SF3">
    <property type="entry name" value="FLAVIN MONONUCLEOTIDE HYDROLASE 1, CHLOROPLATIC"/>
    <property type="match status" value="1"/>
</dbReference>
<name>A0A2N5ECB5_9GAMM</name>
<dbReference type="InterPro" id="IPR036412">
    <property type="entry name" value="HAD-like_sf"/>
</dbReference>
<dbReference type="PANTHER" id="PTHR43611">
    <property type="entry name" value="ALPHA-D-GLUCOSE 1-PHOSPHATE PHOSPHATASE"/>
    <property type="match status" value="1"/>
</dbReference>
<dbReference type="Gene3D" id="1.10.150.400">
    <property type="match status" value="1"/>
</dbReference>
<dbReference type="GO" id="GO:0046872">
    <property type="term" value="F:metal ion binding"/>
    <property type="evidence" value="ECO:0007669"/>
    <property type="project" value="UniProtKB-KW"/>
</dbReference>
<evidence type="ECO:0000256" key="2">
    <source>
        <dbReference type="SAM" id="MobiDB-lite"/>
    </source>
</evidence>
<evidence type="ECO:0008006" key="5">
    <source>
        <dbReference type="Google" id="ProtNLM"/>
    </source>
</evidence>
<dbReference type="SUPFAM" id="SSF56784">
    <property type="entry name" value="HAD-like"/>
    <property type="match status" value="1"/>
</dbReference>
<feature type="region of interest" description="Disordered" evidence="2">
    <location>
        <begin position="1025"/>
        <end position="1054"/>
    </location>
</feature>
<accession>A0A2N5ECB5</accession>
<keyword evidence="1" id="KW-0479">Metal-binding</keyword>
<protein>
    <recommendedName>
        <fullName evidence="5">HAD family hydrolase</fullName>
    </recommendedName>
</protein>
<keyword evidence="4" id="KW-1185">Reference proteome</keyword>
<dbReference type="NCBIfam" id="TIGR01549">
    <property type="entry name" value="HAD-SF-IA-v1"/>
    <property type="match status" value="1"/>
</dbReference>
<dbReference type="Gene3D" id="3.40.50.1000">
    <property type="entry name" value="HAD superfamily/HAD-like"/>
    <property type="match status" value="1"/>
</dbReference>
<evidence type="ECO:0000313" key="4">
    <source>
        <dbReference type="Proteomes" id="UP000234503"/>
    </source>
</evidence>
<reference evidence="3 4" key="1">
    <citation type="submission" date="2017-12" db="EMBL/GenBank/DDBJ databases">
        <title>Characterization of six clinical isolates of Enterochimera gen. nov., a novel genus of the Yersiniaciae family and the three species Enterochimera arupensis sp. nov., Enterochimera coloradensis sp. nov, and Enterochimera californica sp. nov.</title>
        <authorList>
            <person name="Rossi A."/>
            <person name="Fisher M."/>
        </authorList>
    </citation>
    <scope>NUCLEOTIDE SEQUENCE [LARGE SCALE GENOMIC DNA]</scope>
    <source>
        <strain evidence="4">2016-Iso4</strain>
    </source>
</reference>
<comment type="caution">
    <text evidence="3">The sequence shown here is derived from an EMBL/GenBank/DDBJ whole genome shotgun (WGS) entry which is preliminary data.</text>
</comment>
<sequence>MGTPIASQCLEDRHTRNIDTLAVIDPVEWMKGESYLTRAQRHHVNDYHEGEVERLGELLTHALPEAFTPDVIIVWESPANFLATLYPQAKMLYQMPGFFSRPPFSQLVSLDTGLLQHAAAKKYEGNVVSDKEMEALHKLRLTENQFLQAVSPVKSIVDDIYQRFSKVVLLPLQIDNYFMISSVIGNNKSQFDILVDILTRLPADYALLVTNYKSRDAQSAVLTEQGINYLRSRFPNFIYRKETDNIAWVSQFLVPLVDGVITISSSIGFQAAFWQKPLLALGESHLTPFTTAATLETLLTQAASPAPQNRDALMVETLRHQHCPMSFLADSRYAEWLKHFAATGEFSPWCNRPVGQILLEERRESQLLEALGYFNKVRGESSMDHCHELSQQIMKHDIVSFDIFDTLLYRPFKSPTDLYTFINNEARDITGIATLDFKTSRRAAEKAAFLAAIERGEGEVTFEEIYQVLAADLGLNESVMRRLMQAEMSAERELLYPRASGYKAFLEAKSLNKRIIIISDMYLPESFLAEILEKNGYTGYERLFVSSTYRAKKHSGVLFDRVLEQMQVDPSRILHIGDNLDADVKRAKSRGLKPFHLVKASDVFEANSNYTLPWSRDEARHSLDWRMLLSIAGNRLHDNPYLPHRKGTVFGGSPWKLGYYGFGALLLGYTKWLLENAIRDGVEDLYFLSRDGKIMKAAYDAVAPLYPNAPRSHYLLCSRRAVNLAKVQNMSDILDLLHVDFAHRVKLSHLLKHRFGINIDLVPLEILKKHEYMPESPLTAGDVPRLEALFGDLQPILLAAAAEERAHYLDYLQQSGIYGVTKNAIVDIGYAGTMQESLHQLSGGEKEIGGYYLMTFRQALKRVAQRNLPIRGYLAEFIDRHDTYHPFCRHVPLYETLFSSEDTSFVCMTRDWQKNLYPVFMARSPVEARREEVVHNVQQGAIAFISEVARILGRRFYALDIEPNKTLRLMDNYFNNPHPRDAAILAGVMFEDAYGGTAYKTILPDLKTLDMPCVWQKGREVLLKDQSAKQASEPAPKRAPRPAAKPATKPAAAKTLAATPAPADILSHNYAPPAQRSVTHHVIRWVMLNTLSEKKKYKFEHKPHLFFNDAKNPLLRKLGKRYLKGYNNL</sequence>
<proteinExistence type="predicted"/>
<dbReference type="Proteomes" id="UP000234503">
    <property type="component" value="Unassembled WGS sequence"/>
</dbReference>
<gene>
    <name evidence="3" type="ORF">CYR32_00065</name>
</gene>
<dbReference type="EMBL" id="PJZH01000001">
    <property type="protein sequence ID" value="PLR40175.1"/>
    <property type="molecule type" value="Genomic_DNA"/>
</dbReference>